<dbReference type="EMBL" id="JAUSWV010000002">
    <property type="protein sequence ID" value="MDQ0578710.1"/>
    <property type="molecule type" value="Genomic_DNA"/>
</dbReference>
<proteinExistence type="predicted"/>
<gene>
    <name evidence="2" type="ORF">QF030_000888</name>
</gene>
<evidence type="ECO:0000256" key="1">
    <source>
        <dbReference type="SAM" id="MobiDB-lite"/>
    </source>
</evidence>
<evidence type="ECO:0000313" key="3">
    <source>
        <dbReference type="Proteomes" id="UP001230654"/>
    </source>
</evidence>
<feature type="compositionally biased region" description="Pro residues" evidence="1">
    <location>
        <begin position="120"/>
        <end position="130"/>
    </location>
</feature>
<dbReference type="InterPro" id="IPR023214">
    <property type="entry name" value="HAD_sf"/>
</dbReference>
<keyword evidence="3" id="KW-1185">Reference proteome</keyword>
<dbReference type="InterPro" id="IPR036412">
    <property type="entry name" value="HAD-like_sf"/>
</dbReference>
<dbReference type="RefSeq" id="WP_307161291.1">
    <property type="nucleotide sequence ID" value="NZ_JAUSWV010000002.1"/>
</dbReference>
<sequence length="130" mass="14469">MSVTDAAIAVLDTDGTLIDSDYRHGLAWYRALRSGVETCAVWRLHRRPIVRGGDQLVTAVRGEELERRVGDRARKQQGTDVDALLEKLAPPRVARDLLVAPRERGHWLMPAGSGRQRPVEGPPQRPVEGF</sequence>
<feature type="region of interest" description="Disordered" evidence="1">
    <location>
        <begin position="107"/>
        <end position="130"/>
    </location>
</feature>
<dbReference type="Gene3D" id="1.10.150.240">
    <property type="entry name" value="Putative phosphatase, domain 2"/>
    <property type="match status" value="1"/>
</dbReference>
<reference evidence="2 3" key="1">
    <citation type="submission" date="2023-07" db="EMBL/GenBank/DDBJ databases">
        <title>Comparative genomics of wheat-associated soil bacteria to identify genetic determinants of phenazine resistance.</title>
        <authorList>
            <person name="Mouncey N."/>
        </authorList>
    </citation>
    <scope>NUCLEOTIDE SEQUENCE [LARGE SCALE GENOMIC DNA]</scope>
    <source>
        <strain evidence="2 3">B2I6</strain>
    </source>
</reference>
<dbReference type="Gene3D" id="3.40.50.1000">
    <property type="entry name" value="HAD superfamily/HAD-like"/>
    <property type="match status" value="1"/>
</dbReference>
<dbReference type="InterPro" id="IPR023198">
    <property type="entry name" value="PGP-like_dom2"/>
</dbReference>
<organism evidence="2 3">
    <name type="scientific">Streptomyces rishiriensis</name>
    <dbReference type="NCBI Taxonomy" id="68264"/>
    <lineage>
        <taxon>Bacteria</taxon>
        <taxon>Bacillati</taxon>
        <taxon>Actinomycetota</taxon>
        <taxon>Actinomycetes</taxon>
        <taxon>Kitasatosporales</taxon>
        <taxon>Streptomycetaceae</taxon>
        <taxon>Streptomyces</taxon>
    </lineage>
</organism>
<accession>A0ABU0NJG6</accession>
<comment type="caution">
    <text evidence="2">The sequence shown here is derived from an EMBL/GenBank/DDBJ whole genome shotgun (WGS) entry which is preliminary data.</text>
</comment>
<dbReference type="SUPFAM" id="SSF56784">
    <property type="entry name" value="HAD-like"/>
    <property type="match status" value="1"/>
</dbReference>
<protein>
    <submittedName>
        <fullName evidence="2">Beta-phosphoglucomutase-like phosphatase (HAD superfamily)</fullName>
    </submittedName>
</protein>
<name>A0ABU0NJG6_STRRH</name>
<dbReference type="Proteomes" id="UP001230654">
    <property type="component" value="Unassembled WGS sequence"/>
</dbReference>
<evidence type="ECO:0000313" key="2">
    <source>
        <dbReference type="EMBL" id="MDQ0578710.1"/>
    </source>
</evidence>